<dbReference type="AlphaFoldDB" id="A0AAN7GIN0"/>
<evidence type="ECO:0000313" key="2">
    <source>
        <dbReference type="EMBL" id="KAK4746981.1"/>
    </source>
</evidence>
<keyword evidence="3" id="KW-1185">Reference proteome</keyword>
<evidence type="ECO:0000313" key="3">
    <source>
        <dbReference type="Proteomes" id="UP001345219"/>
    </source>
</evidence>
<dbReference type="Proteomes" id="UP001345219">
    <property type="component" value="Chromosome 20"/>
</dbReference>
<accession>A0AAN7GIN0</accession>
<proteinExistence type="predicted"/>
<name>A0AAN7GIN0_9MYRT</name>
<gene>
    <name evidence="2" type="ORF">SAY87_026018</name>
</gene>
<protein>
    <submittedName>
        <fullName evidence="2">Uncharacterized protein</fullName>
    </submittedName>
</protein>
<organism evidence="2 3">
    <name type="scientific">Trapa incisa</name>
    <dbReference type="NCBI Taxonomy" id="236973"/>
    <lineage>
        <taxon>Eukaryota</taxon>
        <taxon>Viridiplantae</taxon>
        <taxon>Streptophyta</taxon>
        <taxon>Embryophyta</taxon>
        <taxon>Tracheophyta</taxon>
        <taxon>Spermatophyta</taxon>
        <taxon>Magnoliopsida</taxon>
        <taxon>eudicotyledons</taxon>
        <taxon>Gunneridae</taxon>
        <taxon>Pentapetalae</taxon>
        <taxon>rosids</taxon>
        <taxon>malvids</taxon>
        <taxon>Myrtales</taxon>
        <taxon>Lythraceae</taxon>
        <taxon>Trapa</taxon>
    </lineage>
</organism>
<evidence type="ECO:0000256" key="1">
    <source>
        <dbReference type="SAM" id="MobiDB-lite"/>
    </source>
</evidence>
<comment type="caution">
    <text evidence="2">The sequence shown here is derived from an EMBL/GenBank/DDBJ whole genome shotgun (WGS) entry which is preliminary data.</text>
</comment>
<dbReference type="EMBL" id="JAXIOK010000020">
    <property type="protein sequence ID" value="KAK4746981.1"/>
    <property type="molecule type" value="Genomic_DNA"/>
</dbReference>
<reference evidence="2 3" key="1">
    <citation type="journal article" date="2023" name="Hortic Res">
        <title>Pangenome of water caltrop reveals structural variations and asymmetric subgenome divergence after allopolyploidization.</title>
        <authorList>
            <person name="Zhang X."/>
            <person name="Chen Y."/>
            <person name="Wang L."/>
            <person name="Yuan Y."/>
            <person name="Fang M."/>
            <person name="Shi L."/>
            <person name="Lu R."/>
            <person name="Comes H.P."/>
            <person name="Ma Y."/>
            <person name="Chen Y."/>
            <person name="Huang G."/>
            <person name="Zhou Y."/>
            <person name="Zheng Z."/>
            <person name="Qiu Y."/>
        </authorList>
    </citation>
    <scope>NUCLEOTIDE SEQUENCE [LARGE SCALE GENOMIC DNA]</scope>
    <source>
        <tissue evidence="2">Roots</tissue>
    </source>
</reference>
<sequence length="175" mass="19533">MKMRRQWSSCDDGGGRNECPAAEAARNPAKLPISAVNFTKEISLTAKDTVQQLPISGTGSLFQASILGFRFPSTYAGNVRKTEAGILCEPCNGKGWLICDFCKGQKTNVKAENKRTYRRCPSCRACSIVVFLLQHMNRVYSELEHPILYSLQSDNPRYEGGWDHISRAKGQAYSY</sequence>
<feature type="region of interest" description="Disordered" evidence="1">
    <location>
        <begin position="1"/>
        <end position="23"/>
    </location>
</feature>